<keyword evidence="2 4" id="KW-0285">Flavoprotein</keyword>
<keyword evidence="4 7" id="KW-0560">Oxidoreductase</keyword>
<evidence type="ECO:0000256" key="2">
    <source>
        <dbReference type="ARBA" id="ARBA00022630"/>
    </source>
</evidence>
<dbReference type="InterPro" id="IPR009075">
    <property type="entry name" value="AcylCo_DH/oxidase_C"/>
</dbReference>
<name>A0ABV4TV88_9GAMM</name>
<comment type="caution">
    <text evidence="7">The sequence shown here is derived from an EMBL/GenBank/DDBJ whole genome shotgun (WGS) entry which is preliminary data.</text>
</comment>
<protein>
    <submittedName>
        <fullName evidence="7">Acyl-CoA dehydrogenase family protein</fullName>
        <ecNumber evidence="7">1.-.-.-</ecNumber>
    </submittedName>
</protein>
<feature type="domain" description="Acyl-CoA oxidase/dehydrogenase middle" evidence="6">
    <location>
        <begin position="4"/>
        <end position="100"/>
    </location>
</feature>
<gene>
    <name evidence="7" type="ORF">ACERLL_04385</name>
</gene>
<dbReference type="Pfam" id="PF00441">
    <property type="entry name" value="Acyl-CoA_dh_1"/>
    <property type="match status" value="1"/>
</dbReference>
<dbReference type="EC" id="1.-.-.-" evidence="7"/>
<organism evidence="7 8">
    <name type="scientific">Thiohalorhabdus methylotrophus</name>
    <dbReference type="NCBI Taxonomy" id="3242694"/>
    <lineage>
        <taxon>Bacteria</taxon>
        <taxon>Pseudomonadati</taxon>
        <taxon>Pseudomonadota</taxon>
        <taxon>Gammaproteobacteria</taxon>
        <taxon>Thiohalorhabdales</taxon>
        <taxon>Thiohalorhabdaceae</taxon>
        <taxon>Thiohalorhabdus</taxon>
    </lineage>
</organism>
<dbReference type="Pfam" id="PF02770">
    <property type="entry name" value="Acyl-CoA_dh_M"/>
    <property type="match status" value="1"/>
</dbReference>
<evidence type="ECO:0000259" key="5">
    <source>
        <dbReference type="Pfam" id="PF00441"/>
    </source>
</evidence>
<dbReference type="RefSeq" id="WP_373654851.1">
    <property type="nucleotide sequence ID" value="NZ_JBGUAW010000002.1"/>
</dbReference>
<dbReference type="Gene3D" id="1.20.140.10">
    <property type="entry name" value="Butyryl-CoA Dehydrogenase, subunit A, domain 3"/>
    <property type="match status" value="1"/>
</dbReference>
<feature type="domain" description="Acyl-CoA dehydrogenase/oxidase C-terminal" evidence="5">
    <location>
        <begin position="128"/>
        <end position="264"/>
    </location>
</feature>
<dbReference type="PANTHER" id="PTHR43831">
    <property type="entry name" value="ISOBUTYRYL-COA DEHYDROGENASE"/>
    <property type="match status" value="1"/>
</dbReference>
<evidence type="ECO:0000256" key="1">
    <source>
        <dbReference type="ARBA" id="ARBA00009347"/>
    </source>
</evidence>
<reference evidence="7 8" key="1">
    <citation type="submission" date="2024-08" db="EMBL/GenBank/DDBJ databases">
        <title>Whole-genome sequencing of halo(alkali)philic microorganisms from hypersaline lakes.</title>
        <authorList>
            <person name="Sorokin D.Y."/>
            <person name="Merkel A.Y."/>
            <person name="Messina E."/>
            <person name="Yakimov M."/>
        </authorList>
    </citation>
    <scope>NUCLEOTIDE SEQUENCE [LARGE SCALE GENOMIC DNA]</scope>
    <source>
        <strain evidence="7 8">Cl-TMA</strain>
    </source>
</reference>
<dbReference type="Gene3D" id="2.40.110.10">
    <property type="entry name" value="Butyryl-CoA Dehydrogenase, subunit A, domain 2"/>
    <property type="match status" value="1"/>
</dbReference>
<dbReference type="PANTHER" id="PTHR43831:SF1">
    <property type="entry name" value="ISOBUTYRYL-COA DEHYDROGENASE, MITOCHONDRIAL"/>
    <property type="match status" value="1"/>
</dbReference>
<accession>A0ABV4TV88</accession>
<proteinExistence type="inferred from homology"/>
<dbReference type="InterPro" id="IPR009100">
    <property type="entry name" value="AcylCoA_DH/oxidase_NM_dom_sf"/>
</dbReference>
<keyword evidence="3 4" id="KW-0274">FAD</keyword>
<dbReference type="InterPro" id="IPR036250">
    <property type="entry name" value="AcylCo_DH-like_C"/>
</dbReference>
<dbReference type="SUPFAM" id="SSF56645">
    <property type="entry name" value="Acyl-CoA dehydrogenase NM domain-like"/>
    <property type="match status" value="1"/>
</dbReference>
<comment type="similarity">
    <text evidence="1 4">Belongs to the acyl-CoA dehydrogenase family.</text>
</comment>
<dbReference type="SUPFAM" id="SSF47203">
    <property type="entry name" value="Acyl-CoA dehydrogenase C-terminal domain-like"/>
    <property type="match status" value="1"/>
</dbReference>
<dbReference type="EMBL" id="JBGUAW010000002">
    <property type="protein sequence ID" value="MFA9460056.1"/>
    <property type="molecule type" value="Genomic_DNA"/>
</dbReference>
<evidence type="ECO:0000256" key="4">
    <source>
        <dbReference type="RuleBase" id="RU362125"/>
    </source>
</evidence>
<sequence length="272" mass="29466">MTTLSLSEPGTGTHFYLPQTTLEAISPEQFRVSGKKTFVTNGGYADLYVVSTVAAEPHAPPGQFSCIVVPGDAEGLEIGPHWQGLGLRGNSSRTITLNDVVINRRDLLGREGDQIWYVFQVIVPYFLMAMAGTYLGVAGGALEEAQTHLCQRHYSSSGSTLAQQPVVQHRLGELWGTFERTRQLIYHAAQSFDAGQPSSLTSVFSAKAEAADAVVHIVNEVMTLMGGTAYGEGSKLHRMLRDARAAHVMSPTTDLLRIWAGRALLDQPLLSP</sequence>
<dbReference type="Proteomes" id="UP001575181">
    <property type="component" value="Unassembled WGS sequence"/>
</dbReference>
<dbReference type="CDD" id="cd00567">
    <property type="entry name" value="ACAD"/>
    <property type="match status" value="1"/>
</dbReference>
<keyword evidence="8" id="KW-1185">Reference proteome</keyword>
<dbReference type="InterPro" id="IPR046373">
    <property type="entry name" value="Acyl-CoA_Oxase/DH_mid-dom_sf"/>
</dbReference>
<dbReference type="GO" id="GO:0016491">
    <property type="term" value="F:oxidoreductase activity"/>
    <property type="evidence" value="ECO:0007669"/>
    <property type="project" value="UniProtKB-KW"/>
</dbReference>
<evidence type="ECO:0000313" key="7">
    <source>
        <dbReference type="EMBL" id="MFA9460056.1"/>
    </source>
</evidence>
<dbReference type="InterPro" id="IPR006091">
    <property type="entry name" value="Acyl-CoA_Oxase/DH_mid-dom"/>
</dbReference>
<evidence type="ECO:0000259" key="6">
    <source>
        <dbReference type="Pfam" id="PF02770"/>
    </source>
</evidence>
<evidence type="ECO:0000256" key="3">
    <source>
        <dbReference type="ARBA" id="ARBA00022827"/>
    </source>
</evidence>
<comment type="cofactor">
    <cofactor evidence="4">
        <name>FAD</name>
        <dbReference type="ChEBI" id="CHEBI:57692"/>
    </cofactor>
</comment>
<dbReference type="InterPro" id="IPR052547">
    <property type="entry name" value="Mito_Isobutyryl-CoADH"/>
</dbReference>
<evidence type="ECO:0000313" key="8">
    <source>
        <dbReference type="Proteomes" id="UP001575181"/>
    </source>
</evidence>